<feature type="region of interest" description="Disordered" evidence="1">
    <location>
        <begin position="136"/>
        <end position="186"/>
    </location>
</feature>
<evidence type="ECO:0000313" key="5">
    <source>
        <dbReference type="Proteomes" id="UP000242712"/>
    </source>
</evidence>
<keyword evidence="2" id="KW-0812">Transmembrane</keyword>
<proteinExistence type="predicted"/>
<feature type="compositionally biased region" description="Basic and acidic residues" evidence="1">
    <location>
        <begin position="175"/>
        <end position="186"/>
    </location>
</feature>
<evidence type="ECO:0000313" key="4">
    <source>
        <dbReference type="EMBL" id="POA08342.1"/>
    </source>
</evidence>
<dbReference type="Pfam" id="PF13273">
    <property type="entry name" value="DUF4064"/>
    <property type="match status" value="1"/>
</dbReference>
<keyword evidence="5" id="KW-1185">Reference proteome</keyword>
<organism evidence="4 5">
    <name type="scientific">Staphylococcus argensis</name>
    <dbReference type="NCBI Taxonomy" id="1607738"/>
    <lineage>
        <taxon>Bacteria</taxon>
        <taxon>Bacillati</taxon>
        <taxon>Bacillota</taxon>
        <taxon>Bacilli</taxon>
        <taxon>Bacillales</taxon>
        <taxon>Staphylococcaceae</taxon>
        <taxon>Staphylococcus</taxon>
    </lineage>
</organism>
<feature type="transmembrane region" description="Helical" evidence="2">
    <location>
        <begin position="12"/>
        <end position="32"/>
    </location>
</feature>
<feature type="compositionally biased region" description="Basic and acidic residues" evidence="1">
    <location>
        <begin position="140"/>
        <end position="167"/>
    </location>
</feature>
<name>A0A2K4FAG3_9STAP</name>
<feature type="transmembrane region" description="Helical" evidence="2">
    <location>
        <begin position="52"/>
        <end position="79"/>
    </location>
</feature>
<keyword evidence="2" id="KW-0472">Membrane</keyword>
<dbReference type="EMBL" id="PPPX01000016">
    <property type="protein sequence ID" value="POA08342.1"/>
    <property type="molecule type" value="Genomic_DNA"/>
</dbReference>
<dbReference type="Proteomes" id="UP000242712">
    <property type="component" value="Unassembled WGS sequence"/>
</dbReference>
<feature type="domain" description="DUF4064" evidence="3">
    <location>
        <begin position="3"/>
        <end position="100"/>
    </location>
</feature>
<keyword evidence="2" id="KW-1133">Transmembrane helix</keyword>
<dbReference type="AlphaFoldDB" id="A0A2K4FAG3"/>
<feature type="transmembrane region" description="Helical" evidence="2">
    <location>
        <begin position="86"/>
        <end position="119"/>
    </location>
</feature>
<reference evidence="4 5" key="1">
    <citation type="submission" date="2017-08" db="EMBL/GenBank/DDBJ databases">
        <title>Draft genome sequences of 64 type strains of genus Staph aureus.</title>
        <authorList>
            <person name="Cole K."/>
            <person name="Golubchik T."/>
            <person name="Russell J."/>
            <person name="Foster D."/>
            <person name="Llewelyn M."/>
            <person name="Wilson D."/>
            <person name="Crook D."/>
            <person name="Paul J."/>
        </authorList>
    </citation>
    <scope>NUCLEOTIDE SEQUENCE [LARGE SCALE GENOMIC DNA]</scope>
    <source>
        <strain evidence="4 5">DSM 29875</strain>
    </source>
</reference>
<gene>
    <name evidence="4" type="ORF">CD039_09650</name>
</gene>
<evidence type="ECO:0000256" key="2">
    <source>
        <dbReference type="SAM" id="Phobius"/>
    </source>
</evidence>
<dbReference type="OrthoDB" id="2414536at2"/>
<sequence length="186" mass="20577">MMNRTPVRTLAWIGNGLKILALILLILVWIFMNVGSMFSVNFMDEEDALALLGFNIVLAIGFIFFIISLIISILATVWIGKKDKPAGIMLIVVGGLSIISSTIITGALWLIAGILLLVIVNDEKNDLYNEQTQPSYADAQESHTEHGNSTINEDHTSPNNQDKDESKSASTLSHKKNEKDDQPYKF</sequence>
<evidence type="ECO:0000256" key="1">
    <source>
        <dbReference type="SAM" id="MobiDB-lite"/>
    </source>
</evidence>
<protein>
    <recommendedName>
        <fullName evidence="3">DUF4064 domain-containing protein</fullName>
    </recommendedName>
</protein>
<evidence type="ECO:0000259" key="3">
    <source>
        <dbReference type="Pfam" id="PF13273"/>
    </source>
</evidence>
<comment type="caution">
    <text evidence="4">The sequence shown here is derived from an EMBL/GenBank/DDBJ whole genome shotgun (WGS) entry which is preliminary data.</text>
</comment>
<dbReference type="InterPro" id="IPR025273">
    <property type="entry name" value="DUF4064"/>
</dbReference>
<accession>A0A2K4FAG3</accession>